<gene>
    <name evidence="12" type="ORF">COMA2_160017</name>
</gene>
<keyword evidence="3" id="KW-0964">Secreted</keyword>
<dbReference type="STRING" id="1742973.COMA2_160017"/>
<dbReference type="Gene3D" id="2.160.20.10">
    <property type="entry name" value="Single-stranded right-handed beta-helix, Pectin lyase-like"/>
    <property type="match status" value="1"/>
</dbReference>
<dbReference type="EMBL" id="CZPZ01000008">
    <property type="protein sequence ID" value="CUS34177.1"/>
    <property type="molecule type" value="Genomic_DNA"/>
</dbReference>
<comment type="subcellular location">
    <subcellularLocation>
        <location evidence="2">Secreted</location>
    </subcellularLocation>
</comment>
<dbReference type="NCBIfam" id="NF041518">
    <property type="entry name" value="choice_anch_Q"/>
    <property type="match status" value="1"/>
</dbReference>
<name>A0A0S4L900_9BACT</name>
<evidence type="ECO:0000256" key="1">
    <source>
        <dbReference type="ARBA" id="ARBA00001913"/>
    </source>
</evidence>
<dbReference type="InterPro" id="IPR039448">
    <property type="entry name" value="Beta_helix"/>
</dbReference>
<keyword evidence="13" id="KW-1185">Reference proteome</keyword>
<evidence type="ECO:0000313" key="12">
    <source>
        <dbReference type="EMBL" id="CUS34177.1"/>
    </source>
</evidence>
<keyword evidence="5 9" id="KW-0732">Signal</keyword>
<evidence type="ECO:0000256" key="2">
    <source>
        <dbReference type="ARBA" id="ARBA00004613"/>
    </source>
</evidence>
<evidence type="ECO:0000256" key="4">
    <source>
        <dbReference type="ARBA" id="ARBA00022723"/>
    </source>
</evidence>
<dbReference type="RefSeq" id="WP_090895590.1">
    <property type="nucleotide sequence ID" value="NZ_CZPZ01000008.1"/>
</dbReference>
<dbReference type="InterPro" id="IPR006626">
    <property type="entry name" value="PbH1"/>
</dbReference>
<dbReference type="SUPFAM" id="SSF51126">
    <property type="entry name" value="Pectin lyase-like"/>
    <property type="match status" value="1"/>
</dbReference>
<evidence type="ECO:0000313" key="13">
    <source>
        <dbReference type="Proteomes" id="UP000198736"/>
    </source>
</evidence>
<dbReference type="GO" id="GO:0046872">
    <property type="term" value="F:metal ion binding"/>
    <property type="evidence" value="ECO:0007669"/>
    <property type="project" value="UniProtKB-KW"/>
</dbReference>
<dbReference type="OrthoDB" id="9795486at2"/>
<dbReference type="GO" id="GO:0005576">
    <property type="term" value="C:extracellular region"/>
    <property type="evidence" value="ECO:0007669"/>
    <property type="project" value="UniProtKB-SubCell"/>
</dbReference>
<comment type="similarity">
    <text evidence="8">Belongs to the polysaccharide lyase 9 family.</text>
</comment>
<evidence type="ECO:0000259" key="10">
    <source>
        <dbReference type="Pfam" id="PF13229"/>
    </source>
</evidence>
<sequence>MQIALKQTICATLVVVTTLLLPVTGQAATYYVATNGSNGNPGTSTKPWQTIAHAVKQMTAGDTTYVRKGTYKEKLIQFGRSGTSSAPIKLLSAPGEFPIIDFTDKASSKMILFQNFSGTRYPMGWITIEGFEIKNGYNGIKMHNGQDLTIRRNWIHDSRNSGILGNGVRVLIDRNRINHNAYGTGSNPGGHGIYANGTAFTITNNLIYDNWTYGIQQNGSTSSLYRSTYHPSPEFAVSANWIVANNTIAYNKNSAGMVVWGSTCNRARIENNVFYENAVNGLSTSSQGINFISTTCTGITIRNNLAYASGSGGVKFLGTAAREGTHYTQSGNIVNTINPRFVNAPATLPSSPNFSLASGSPAIDRGLPLALAPTKISYPGTTRPKGSTHDVGAYEYSSNATQSFLTAPTSAQSN</sequence>
<dbReference type="AlphaFoldDB" id="A0A0S4L900"/>
<evidence type="ECO:0000256" key="9">
    <source>
        <dbReference type="SAM" id="SignalP"/>
    </source>
</evidence>
<feature type="domain" description="Pel9A-like right handed beta-helix region" evidence="11">
    <location>
        <begin position="22"/>
        <end position="78"/>
    </location>
</feature>
<dbReference type="Proteomes" id="UP000198736">
    <property type="component" value="Unassembled WGS sequence"/>
</dbReference>
<dbReference type="Pfam" id="PF13229">
    <property type="entry name" value="Beta_helix"/>
    <property type="match status" value="1"/>
</dbReference>
<keyword evidence="4" id="KW-0479">Metal-binding</keyword>
<evidence type="ECO:0000256" key="8">
    <source>
        <dbReference type="ARBA" id="ARBA00038263"/>
    </source>
</evidence>
<keyword evidence="6" id="KW-0106">Calcium</keyword>
<evidence type="ECO:0000256" key="3">
    <source>
        <dbReference type="ARBA" id="ARBA00022525"/>
    </source>
</evidence>
<evidence type="ECO:0000256" key="5">
    <source>
        <dbReference type="ARBA" id="ARBA00022729"/>
    </source>
</evidence>
<evidence type="ECO:0000259" key="11">
    <source>
        <dbReference type="Pfam" id="PF22842"/>
    </source>
</evidence>
<evidence type="ECO:0000256" key="7">
    <source>
        <dbReference type="ARBA" id="ARBA00023239"/>
    </source>
</evidence>
<dbReference type="PANTHER" id="PTHR40088">
    <property type="entry name" value="PECTATE LYASE (EUROFUNG)"/>
    <property type="match status" value="1"/>
</dbReference>
<feature type="domain" description="Right handed beta helix" evidence="10">
    <location>
        <begin position="186"/>
        <end position="321"/>
    </location>
</feature>
<dbReference type="InterPro" id="IPR011050">
    <property type="entry name" value="Pectin_lyase_fold/virulence"/>
</dbReference>
<reference evidence="13" key="1">
    <citation type="submission" date="2015-10" db="EMBL/GenBank/DDBJ databases">
        <authorList>
            <person name="Luecker S."/>
            <person name="Luecker S."/>
        </authorList>
    </citation>
    <scope>NUCLEOTIDE SEQUENCE [LARGE SCALE GENOMIC DNA]</scope>
</reference>
<dbReference type="InterPro" id="IPR012334">
    <property type="entry name" value="Pectin_lyas_fold"/>
</dbReference>
<keyword evidence="7" id="KW-0456">Lyase</keyword>
<proteinExistence type="inferred from homology"/>
<evidence type="ECO:0000256" key="6">
    <source>
        <dbReference type="ARBA" id="ARBA00022837"/>
    </source>
</evidence>
<feature type="chain" id="PRO_5006623828" evidence="9">
    <location>
        <begin position="28"/>
        <end position="414"/>
    </location>
</feature>
<feature type="signal peptide" evidence="9">
    <location>
        <begin position="1"/>
        <end position="27"/>
    </location>
</feature>
<dbReference type="InterPro" id="IPR059226">
    <property type="entry name" value="Choice_anch_Q_dom"/>
</dbReference>
<dbReference type="PANTHER" id="PTHR40088:SF1">
    <property type="entry name" value="PECTATE LYASE PEL9"/>
    <property type="match status" value="1"/>
</dbReference>
<protein>
    <submittedName>
        <fullName evidence="12">Uncharacterized protein</fullName>
    </submittedName>
</protein>
<dbReference type="InterPro" id="IPR053868">
    <property type="entry name" value="Pel9A-like_beta_helix"/>
</dbReference>
<comment type="cofactor">
    <cofactor evidence="1">
        <name>Ca(2+)</name>
        <dbReference type="ChEBI" id="CHEBI:29108"/>
    </cofactor>
</comment>
<dbReference type="Pfam" id="PF22842">
    <property type="entry name" value="Pel9A-like_beta_helix"/>
    <property type="match status" value="1"/>
</dbReference>
<organism evidence="12 13">
    <name type="scientific">Candidatus Nitrospira nitrificans</name>
    <dbReference type="NCBI Taxonomy" id="1742973"/>
    <lineage>
        <taxon>Bacteria</taxon>
        <taxon>Pseudomonadati</taxon>
        <taxon>Nitrospirota</taxon>
        <taxon>Nitrospiria</taxon>
        <taxon>Nitrospirales</taxon>
        <taxon>Nitrospiraceae</taxon>
        <taxon>Nitrospira</taxon>
    </lineage>
</organism>
<dbReference type="GO" id="GO:0016837">
    <property type="term" value="F:carbon-oxygen lyase activity, acting on polysaccharides"/>
    <property type="evidence" value="ECO:0007669"/>
    <property type="project" value="TreeGrafter"/>
</dbReference>
<accession>A0A0S4L900</accession>
<dbReference type="InterPro" id="IPR052052">
    <property type="entry name" value="Polysaccharide_Lyase_9"/>
</dbReference>
<dbReference type="SMART" id="SM00710">
    <property type="entry name" value="PbH1"/>
    <property type="match status" value="7"/>
</dbReference>